<protein>
    <recommendedName>
        <fullName evidence="4">Secreted protein</fullName>
    </recommendedName>
</protein>
<reference evidence="2" key="1">
    <citation type="thesis" date="2020" institute="ProQuest LLC" country="789 East Eisenhower Parkway, Ann Arbor, MI, USA">
        <title>Comparative Genomics and Chromosome Evolution.</title>
        <authorList>
            <person name="Mudd A.B."/>
        </authorList>
    </citation>
    <scope>NUCLEOTIDE SEQUENCE</scope>
    <source>
        <strain evidence="2">HN-11 Male</strain>
        <tissue evidence="2">Kidney and liver</tissue>
    </source>
</reference>
<dbReference type="Proteomes" id="UP000770717">
    <property type="component" value="Unassembled WGS sequence"/>
</dbReference>
<dbReference type="AlphaFoldDB" id="A0A8J6BEM6"/>
<sequence>MSPRHLTKVYRAAAVLVVTSVSTAGSADSTRALVHAAIKPIAGQSVRTFTPSDEDWFACHSVSACRGRCGHVNRQWMYERSTTSYY</sequence>
<feature type="signal peptide" evidence="1">
    <location>
        <begin position="1"/>
        <end position="27"/>
    </location>
</feature>
<accession>A0A8J6BEM6</accession>
<evidence type="ECO:0008006" key="4">
    <source>
        <dbReference type="Google" id="ProtNLM"/>
    </source>
</evidence>
<evidence type="ECO:0000313" key="2">
    <source>
        <dbReference type="EMBL" id="KAG9463579.1"/>
    </source>
</evidence>
<proteinExistence type="predicted"/>
<evidence type="ECO:0000313" key="3">
    <source>
        <dbReference type="Proteomes" id="UP000770717"/>
    </source>
</evidence>
<comment type="caution">
    <text evidence="2">The sequence shown here is derived from an EMBL/GenBank/DDBJ whole genome shotgun (WGS) entry which is preliminary data.</text>
</comment>
<evidence type="ECO:0000256" key="1">
    <source>
        <dbReference type="SAM" id="SignalP"/>
    </source>
</evidence>
<feature type="chain" id="PRO_5035203601" description="Secreted protein" evidence="1">
    <location>
        <begin position="28"/>
        <end position="86"/>
    </location>
</feature>
<gene>
    <name evidence="2" type="ORF">GDO78_021475</name>
</gene>
<keyword evidence="3" id="KW-1185">Reference proteome</keyword>
<keyword evidence="1" id="KW-0732">Signal</keyword>
<dbReference type="EMBL" id="WNTK01006442">
    <property type="protein sequence ID" value="KAG9463579.1"/>
    <property type="molecule type" value="Genomic_DNA"/>
</dbReference>
<name>A0A8J6BEM6_ELECQ</name>
<organism evidence="2 3">
    <name type="scientific">Eleutherodactylus coqui</name>
    <name type="common">Puerto Rican coqui</name>
    <dbReference type="NCBI Taxonomy" id="57060"/>
    <lineage>
        <taxon>Eukaryota</taxon>
        <taxon>Metazoa</taxon>
        <taxon>Chordata</taxon>
        <taxon>Craniata</taxon>
        <taxon>Vertebrata</taxon>
        <taxon>Euteleostomi</taxon>
        <taxon>Amphibia</taxon>
        <taxon>Batrachia</taxon>
        <taxon>Anura</taxon>
        <taxon>Neobatrachia</taxon>
        <taxon>Hyloidea</taxon>
        <taxon>Eleutherodactylidae</taxon>
        <taxon>Eleutherodactylinae</taxon>
        <taxon>Eleutherodactylus</taxon>
        <taxon>Eleutherodactylus</taxon>
    </lineage>
</organism>